<dbReference type="EMBL" id="MT144599">
    <property type="protein sequence ID" value="QJH94295.1"/>
    <property type="molecule type" value="Genomic_DNA"/>
</dbReference>
<name>A0A6H1ZAS2_9ZZZZ</name>
<evidence type="ECO:0000313" key="1">
    <source>
        <dbReference type="EMBL" id="QJA45003.1"/>
    </source>
</evidence>
<organism evidence="1">
    <name type="scientific">viral metagenome</name>
    <dbReference type="NCBI Taxonomy" id="1070528"/>
    <lineage>
        <taxon>unclassified sequences</taxon>
        <taxon>metagenomes</taxon>
        <taxon>organismal metagenomes</taxon>
    </lineage>
</organism>
<reference evidence="1" key="1">
    <citation type="submission" date="2020-03" db="EMBL/GenBank/DDBJ databases">
        <title>The deep terrestrial virosphere.</title>
        <authorList>
            <person name="Holmfeldt K."/>
            <person name="Nilsson E."/>
            <person name="Simone D."/>
            <person name="Lopez-Fernandez M."/>
            <person name="Wu X."/>
            <person name="de Brujin I."/>
            <person name="Lundin D."/>
            <person name="Andersson A."/>
            <person name="Bertilsson S."/>
            <person name="Dopson M."/>
        </authorList>
    </citation>
    <scope>NUCLEOTIDE SEQUENCE</scope>
    <source>
        <strain evidence="1">TM448A00171</strain>
        <strain evidence="2">TM448B00200</strain>
    </source>
</reference>
<evidence type="ECO:0000313" key="2">
    <source>
        <dbReference type="EMBL" id="QJH94295.1"/>
    </source>
</evidence>
<dbReference type="AlphaFoldDB" id="A0A6H1ZAS2"/>
<gene>
    <name evidence="1" type="ORF">TM448A00171_0022</name>
    <name evidence="2" type="ORF">TM448B00200_0002</name>
</gene>
<protein>
    <recommendedName>
        <fullName evidence="3">Acetyltransferase</fullName>
    </recommendedName>
</protein>
<sequence length="146" mass="16986">MIIKKMDIETSKNNKGKILELFNKYYGRIGYDIIGATELFESVIERLNNGNMLFLTWGDYEGFLTCDWKTNPIKKRKEGVIWTVYNPDPKYKAKVLSMIESEANQKGIDAIVFFAEKPLLFNKIVEDFGYNMTLGYFEKQLKEGVK</sequence>
<accession>A0A6H1ZAS2</accession>
<dbReference type="EMBL" id="MT143984">
    <property type="protein sequence ID" value="QJA45003.1"/>
    <property type="molecule type" value="Genomic_DNA"/>
</dbReference>
<proteinExistence type="predicted"/>
<evidence type="ECO:0008006" key="3">
    <source>
        <dbReference type="Google" id="ProtNLM"/>
    </source>
</evidence>